<dbReference type="NCBIfam" id="NF010191">
    <property type="entry name" value="PRK13670.1"/>
    <property type="match status" value="1"/>
</dbReference>
<dbReference type="Proteomes" id="UP001207605">
    <property type="component" value="Unassembled WGS sequence"/>
</dbReference>
<dbReference type="Pfam" id="PF05636">
    <property type="entry name" value="HIGH_NTase1"/>
    <property type="match status" value="1"/>
</dbReference>
<dbReference type="HAMAP" id="MF_01539">
    <property type="entry name" value="TmcAL"/>
    <property type="match status" value="1"/>
</dbReference>
<name>A0ABT2S6H5_9FIRM</name>
<evidence type="ECO:0000256" key="2">
    <source>
        <dbReference type="HAMAP-Rule" id="MF_01539"/>
    </source>
</evidence>
<comment type="similarity">
    <text evidence="2">Belongs to the TmcAL family.</text>
</comment>
<keyword evidence="2" id="KW-0436">Ligase</keyword>
<keyword evidence="2" id="KW-0694">RNA-binding</keyword>
<comment type="caution">
    <text evidence="3">The sequence shown here is derived from an EMBL/GenBank/DDBJ whole genome shotgun (WGS) entry which is preliminary data.</text>
</comment>
<evidence type="ECO:0000313" key="3">
    <source>
        <dbReference type="EMBL" id="MCU6700002.1"/>
    </source>
</evidence>
<dbReference type="InterPro" id="IPR008513">
    <property type="entry name" value="tRNA(Met)_cyd_acetate_ligase"/>
</dbReference>
<dbReference type="EMBL" id="JAOQJV010000007">
    <property type="protein sequence ID" value="MCU6700002.1"/>
    <property type="molecule type" value="Genomic_DNA"/>
</dbReference>
<gene>
    <name evidence="2" type="primary">tmcAL</name>
    <name evidence="3" type="ORF">OCV65_07130</name>
</gene>
<feature type="binding site" evidence="2">
    <location>
        <begin position="7"/>
        <end position="20"/>
    </location>
    <ligand>
        <name>ATP</name>
        <dbReference type="ChEBI" id="CHEBI:30616"/>
    </ligand>
</feature>
<dbReference type="PANTHER" id="PTHR37825:SF1">
    <property type="entry name" value="TRNA(MET) CYTIDINE ACETATE LIGASE"/>
    <property type="match status" value="1"/>
</dbReference>
<dbReference type="PANTHER" id="PTHR37825">
    <property type="entry name" value="TRNA(MET) CYTIDINE ACETATE LIGASE"/>
    <property type="match status" value="1"/>
</dbReference>
<accession>A0ABT2S6H5</accession>
<keyword evidence="2" id="KW-0547">Nucleotide-binding</keyword>
<dbReference type="RefSeq" id="WP_262581482.1">
    <property type="nucleotide sequence ID" value="NZ_JAOQJV010000007.1"/>
</dbReference>
<protein>
    <recommendedName>
        <fullName evidence="2">tRNA(Met) cytidine acetate ligase</fullName>
        <ecNumber evidence="2">6.3.4.-</ecNumber>
    </recommendedName>
</protein>
<keyword evidence="2" id="KW-0067">ATP-binding</keyword>
<dbReference type="InterPro" id="IPR014729">
    <property type="entry name" value="Rossmann-like_a/b/a_fold"/>
</dbReference>
<dbReference type="SUPFAM" id="SSF52374">
    <property type="entry name" value="Nucleotidylyl transferase"/>
    <property type="match status" value="1"/>
</dbReference>
<comment type="subcellular location">
    <subcellularLocation>
        <location evidence="2">Cytoplasm</location>
    </subcellularLocation>
</comment>
<comment type="function">
    <text evidence="2">Catalyzes the formation of N(4)-acetylcytidine (ac(4)C) at the wobble position of elongator tRNA(Met), using acetate and ATP as substrates. First activates an acetate ion to form acetyladenylate (Ac-AMP) and then transfers the acetyl group to tRNA to form ac(4)C34.</text>
</comment>
<comment type="catalytic activity">
    <reaction evidence="2">
        <text>cytidine(34) in elongator tRNA(Met) + acetate + ATP = N(4)-acetylcytidine(34) in elongator tRNA(Met) + AMP + diphosphate</text>
        <dbReference type="Rhea" id="RHEA:58144"/>
        <dbReference type="Rhea" id="RHEA-COMP:10693"/>
        <dbReference type="Rhea" id="RHEA-COMP:10694"/>
        <dbReference type="ChEBI" id="CHEBI:30089"/>
        <dbReference type="ChEBI" id="CHEBI:30616"/>
        <dbReference type="ChEBI" id="CHEBI:33019"/>
        <dbReference type="ChEBI" id="CHEBI:74900"/>
        <dbReference type="ChEBI" id="CHEBI:82748"/>
        <dbReference type="ChEBI" id="CHEBI:456215"/>
    </reaction>
</comment>
<dbReference type="EC" id="6.3.4.-" evidence="2"/>
<sequence length="413" mass="45962">MKTVGLITEYNPFHNGHAYHIEKAKMLTGADRVIVVMSGDFVQRGAPAVMPKHLRAESALLSGASLILELPVCFATGSAEYFAQGSISLLNRLGCIDSICFGSECGDLHLLKEIAQILADEPIEYQTALRQALKDGASFPAARQKALNIYSDKYSEILALPNNILGIEYLKALAKLHSKMEPFTIKRIGAGYHDMDIDGQFSSATAIRSDIYQLADVNSSSESLPLTHIQTQVPSSCHELMKKNYQTRYPVKADDFSLLLKAKLLSETAGSLSHYLDMSPELANRILRLRNDYLSFEQFCDLLKTKELTRSRISRSFIHVLLGITNDWLTAMKAPAPYARILGFRRDHADLLGILKRTSDIPLITSPARAVLADTAYQMLELDIYASDLYESVITDLYGTPFHNELTKQIIKI</sequence>
<keyword evidence="4" id="KW-1185">Reference proteome</keyword>
<keyword evidence="2" id="KW-0963">Cytoplasm</keyword>
<organism evidence="3 4">
    <name type="scientific">Dorea ammoniilytica</name>
    <dbReference type="NCBI Taxonomy" id="2981788"/>
    <lineage>
        <taxon>Bacteria</taxon>
        <taxon>Bacillati</taxon>
        <taxon>Bacillota</taxon>
        <taxon>Clostridia</taxon>
        <taxon>Lachnospirales</taxon>
        <taxon>Lachnospiraceae</taxon>
        <taxon>Dorea</taxon>
    </lineage>
</organism>
<keyword evidence="2" id="KW-0820">tRNA-binding</keyword>
<evidence type="ECO:0000313" key="4">
    <source>
        <dbReference type="Proteomes" id="UP001207605"/>
    </source>
</evidence>
<keyword evidence="1 2" id="KW-0819">tRNA processing</keyword>
<evidence type="ECO:0000256" key="1">
    <source>
        <dbReference type="ARBA" id="ARBA00022694"/>
    </source>
</evidence>
<reference evidence="3 4" key="1">
    <citation type="journal article" date="2021" name="ISME Commun">
        <title>Automated analysis of genomic sequences facilitates high-throughput and comprehensive description of bacteria.</title>
        <authorList>
            <person name="Hitch T.C.A."/>
        </authorList>
    </citation>
    <scope>NUCLEOTIDE SEQUENCE [LARGE SCALE GENOMIC DNA]</scope>
    <source>
        <strain evidence="3 4">Sanger_02</strain>
    </source>
</reference>
<feature type="binding site" evidence="2">
    <location>
        <position position="162"/>
    </location>
    <ligand>
        <name>ATP</name>
        <dbReference type="ChEBI" id="CHEBI:30616"/>
    </ligand>
</feature>
<proteinExistence type="inferred from homology"/>
<feature type="binding site" evidence="2">
    <location>
        <begin position="187"/>
        <end position="188"/>
    </location>
    <ligand>
        <name>ATP</name>
        <dbReference type="ChEBI" id="CHEBI:30616"/>
    </ligand>
</feature>
<dbReference type="Gene3D" id="3.40.50.620">
    <property type="entry name" value="HUPs"/>
    <property type="match status" value="1"/>
</dbReference>
<feature type="binding site" evidence="2">
    <location>
        <position position="102"/>
    </location>
    <ligand>
        <name>ATP</name>
        <dbReference type="ChEBI" id="CHEBI:30616"/>
    </ligand>
</feature>